<accession>A0A654TG35</accession>
<evidence type="ECO:0000313" key="3">
    <source>
        <dbReference type="EMBL" id="COW35467.1"/>
    </source>
</evidence>
<sequence>MITRVWVAAPIASSSNCRSSERMSRSPVIGSRASTSSPSGWLSRGNTPSSRPTRHTTRCGTERIGTIVQTVSVPVRKLARVGRPASCASKSARTSGSRNSGAAREPARASTSANSRCTCARCQPSLQAVSRSIPVASASSHATNGRAPLSPPTT</sequence>
<evidence type="ECO:0000256" key="1">
    <source>
        <dbReference type="SAM" id="MobiDB-lite"/>
    </source>
</evidence>
<reference evidence="4 5" key="1">
    <citation type="submission" date="2015-03" db="EMBL/GenBank/DDBJ databases">
        <authorList>
            <consortium name="Pathogen Informatics"/>
        </authorList>
    </citation>
    <scope>NUCLEOTIDE SEQUENCE [LARGE SCALE GENOMIC DNA]</scope>
    <source>
        <strain evidence="3 4">G09801536</strain>
        <strain evidence="2 5">G09901357</strain>
    </source>
</reference>
<proteinExistence type="predicted"/>
<evidence type="ECO:0000313" key="5">
    <source>
        <dbReference type="Proteomes" id="UP000048289"/>
    </source>
</evidence>
<feature type="compositionally biased region" description="Polar residues" evidence="1">
    <location>
        <begin position="32"/>
        <end position="46"/>
    </location>
</feature>
<protein>
    <submittedName>
        <fullName evidence="2">Uncharacterized protein</fullName>
    </submittedName>
</protein>
<dbReference type="AlphaFoldDB" id="A0A654TG35"/>
<dbReference type="Proteomes" id="UP000045842">
    <property type="component" value="Unassembled WGS sequence"/>
</dbReference>
<feature type="region of interest" description="Disordered" evidence="1">
    <location>
        <begin position="79"/>
        <end position="117"/>
    </location>
</feature>
<gene>
    <name evidence="3" type="ORF">ERS007679_03705</name>
    <name evidence="2" type="ORF">ERS007681_04166</name>
</gene>
<feature type="region of interest" description="Disordered" evidence="1">
    <location>
        <begin position="133"/>
        <end position="154"/>
    </location>
</feature>
<organism evidence="2 5">
    <name type="scientific">Mycobacterium tuberculosis</name>
    <dbReference type="NCBI Taxonomy" id="1773"/>
    <lineage>
        <taxon>Bacteria</taxon>
        <taxon>Bacillati</taxon>
        <taxon>Actinomycetota</taxon>
        <taxon>Actinomycetes</taxon>
        <taxon>Mycobacteriales</taxon>
        <taxon>Mycobacteriaceae</taxon>
        <taxon>Mycobacterium</taxon>
        <taxon>Mycobacterium tuberculosis complex</taxon>
    </lineage>
</organism>
<dbReference type="EMBL" id="CSAD01000735">
    <property type="protein sequence ID" value="COW35467.1"/>
    <property type="molecule type" value="Genomic_DNA"/>
</dbReference>
<dbReference type="EMBL" id="CFOE01000913">
    <property type="protein sequence ID" value="CFE46738.1"/>
    <property type="molecule type" value="Genomic_DNA"/>
</dbReference>
<evidence type="ECO:0000313" key="2">
    <source>
        <dbReference type="EMBL" id="CFE46738.1"/>
    </source>
</evidence>
<feature type="region of interest" description="Disordered" evidence="1">
    <location>
        <begin position="13"/>
        <end position="60"/>
    </location>
</feature>
<dbReference type="Proteomes" id="UP000048289">
    <property type="component" value="Unassembled WGS sequence"/>
</dbReference>
<name>A0A654TG35_MYCTX</name>
<evidence type="ECO:0000313" key="4">
    <source>
        <dbReference type="Proteomes" id="UP000045842"/>
    </source>
</evidence>
<feature type="compositionally biased region" description="Polar residues" evidence="1">
    <location>
        <begin position="88"/>
        <end position="100"/>
    </location>
</feature>